<dbReference type="PROSITE" id="PS00571">
    <property type="entry name" value="AMIDASES"/>
    <property type="match status" value="1"/>
</dbReference>
<sequence length="505" mass="55815">MIANDTNFTANGNCWQRQFNLDLEDEELKSFLSLLKLQLESYERLDSLPDYTPRVKYQRTLGRPPMKEENPYGALVWITTIKGKEEGKLKGKRICIKDNVMIAGIPMLNGSKMLEGFVPNMDATVVSRILDEAGEIVAKTTCEDLCFSGGSHTSYPWPVLNPRNPEYMAGGSSSGSAVAVASGYCDMAVGGDQGGSIRIPSSWVGIYGLKPTYGLVPYTGAFSIEPTLDHLGPMANTVKDIALLLEVIAGRDGLDPRQPDSLPQPPVKPYLNLIDGEVKGMKVGIVKEGFNWPNSEKDVDDLVSDSAKKLEDYGIKVEEVSIPLHRMGLDIWTPIGIEGATATMILGSGLGWGRKGLFETQIADLFGNSLKSRARDLPNTVKGVLMLGYFMIREYNNRYYAKARNLSIMLKEAYDEALRKYDALIMPTTPMKAMRYRSEPSFDEYFMMALGMISNTAPFDVTGHPAMNVPVGYSNGLPVGLMIVGSYFEEDKILRIANVFERMKK</sequence>
<dbReference type="InterPro" id="IPR023631">
    <property type="entry name" value="Amidase_dom"/>
</dbReference>
<evidence type="ECO:0000313" key="2">
    <source>
        <dbReference type="EMBL" id="QXJ29090.1"/>
    </source>
</evidence>
<dbReference type="PANTHER" id="PTHR11895:SF170">
    <property type="entry name" value="AMIDASE"/>
    <property type="match status" value="1"/>
</dbReference>
<accession>A0A8F5BPI1</accession>
<dbReference type="EMBL" id="CP077717">
    <property type="protein sequence ID" value="QXJ29090.1"/>
    <property type="molecule type" value="Genomic_DNA"/>
</dbReference>
<dbReference type="OrthoDB" id="7931at2157"/>
<name>A0A8F5BPI1_SACSH</name>
<dbReference type="NCBIfam" id="NF005565">
    <property type="entry name" value="PRK07235.1"/>
    <property type="match status" value="1"/>
</dbReference>
<dbReference type="Pfam" id="PF01425">
    <property type="entry name" value="Amidase"/>
    <property type="match status" value="1"/>
</dbReference>
<gene>
    <name evidence="2" type="ORF">J5U23_01959</name>
</gene>
<dbReference type="KEGG" id="sshi:J5U23_01959"/>
<dbReference type="PANTHER" id="PTHR11895">
    <property type="entry name" value="TRANSAMIDASE"/>
    <property type="match status" value="1"/>
</dbReference>
<organism evidence="2 3">
    <name type="scientific">Saccharolobus shibatae (strain ATCC 51178 / DSM 5389 / JCM 8931 / NBRC 15437 / B12)</name>
    <name type="common">Sulfolobus shibatae</name>
    <dbReference type="NCBI Taxonomy" id="523848"/>
    <lineage>
        <taxon>Archaea</taxon>
        <taxon>Thermoproteota</taxon>
        <taxon>Thermoprotei</taxon>
        <taxon>Sulfolobales</taxon>
        <taxon>Sulfolobaceae</taxon>
        <taxon>Saccharolobus</taxon>
    </lineage>
</organism>
<dbReference type="InterPro" id="IPR000120">
    <property type="entry name" value="Amidase"/>
</dbReference>
<reference evidence="2" key="1">
    <citation type="journal article" date="2021" name="Environ. Microbiol.">
        <title>New insights into the diversity and evolution of the archaeal mobilome from three complete genomes of Saccharolobus shibatae.</title>
        <authorList>
            <person name="Medvedeva S."/>
            <person name="Brandt D."/>
            <person name="Cvirkaite-Krupovic V."/>
            <person name="Liu Y."/>
            <person name="Severinov K."/>
            <person name="Ishino S."/>
            <person name="Ishino Y."/>
            <person name="Prangishvili D."/>
            <person name="Kalinowski J."/>
            <person name="Krupovic M."/>
        </authorList>
    </citation>
    <scope>NUCLEOTIDE SEQUENCE</scope>
    <source>
        <strain evidence="2">B12</strain>
    </source>
</reference>
<dbReference type="AlphaFoldDB" id="A0A8F5BPI1"/>
<dbReference type="InterPro" id="IPR020556">
    <property type="entry name" value="Amidase_CS"/>
</dbReference>
<dbReference type="GO" id="GO:0003824">
    <property type="term" value="F:catalytic activity"/>
    <property type="evidence" value="ECO:0007669"/>
    <property type="project" value="InterPro"/>
</dbReference>
<evidence type="ECO:0000313" key="3">
    <source>
        <dbReference type="Proteomes" id="UP000694018"/>
    </source>
</evidence>
<proteinExistence type="predicted"/>
<evidence type="ECO:0000259" key="1">
    <source>
        <dbReference type="Pfam" id="PF01425"/>
    </source>
</evidence>
<protein>
    <submittedName>
        <fullName evidence="2">Amidase clustered with urea ABC transporter and nitrile hydratase functions</fullName>
    </submittedName>
</protein>
<dbReference type="Proteomes" id="UP000694018">
    <property type="component" value="Chromosome"/>
</dbReference>
<feature type="domain" description="Amidase" evidence="1">
    <location>
        <begin position="82"/>
        <end position="494"/>
    </location>
</feature>
<dbReference type="RefSeq" id="WP_218266017.1">
    <property type="nucleotide sequence ID" value="NZ_CP077717.1"/>
</dbReference>
<dbReference type="GeneID" id="65563463"/>